<reference evidence="2 3" key="1">
    <citation type="journal article" date="2019" name="Int. J. Syst. Evol. Microbiol.">
        <title>The Global Catalogue of Microorganisms (GCM) 10K type strain sequencing project: providing services to taxonomists for standard genome sequencing and annotation.</title>
        <authorList>
            <consortium name="The Broad Institute Genomics Platform"/>
            <consortium name="The Broad Institute Genome Sequencing Center for Infectious Disease"/>
            <person name="Wu L."/>
            <person name="Ma J."/>
        </authorList>
    </citation>
    <scope>NUCLEOTIDE SEQUENCE [LARGE SCALE GENOMIC DNA]</scope>
    <source>
        <strain evidence="2 3">JCM 14900</strain>
    </source>
</reference>
<dbReference type="SUPFAM" id="SSF46894">
    <property type="entry name" value="C-terminal effector domain of the bipartite response regulators"/>
    <property type="match status" value="1"/>
</dbReference>
<dbReference type="InterPro" id="IPR000792">
    <property type="entry name" value="Tscrpt_reg_LuxR_C"/>
</dbReference>
<organism evidence="2 3">
    <name type="scientific">Microbacterium aoyamense</name>
    <dbReference type="NCBI Taxonomy" id="344166"/>
    <lineage>
        <taxon>Bacteria</taxon>
        <taxon>Bacillati</taxon>
        <taxon>Actinomycetota</taxon>
        <taxon>Actinomycetes</taxon>
        <taxon>Micrococcales</taxon>
        <taxon>Microbacteriaceae</taxon>
        <taxon>Microbacterium</taxon>
    </lineage>
</organism>
<accession>A0ABN2PDP1</accession>
<dbReference type="Gene3D" id="1.10.10.10">
    <property type="entry name" value="Winged helix-like DNA-binding domain superfamily/Winged helix DNA-binding domain"/>
    <property type="match status" value="1"/>
</dbReference>
<dbReference type="InterPro" id="IPR036388">
    <property type="entry name" value="WH-like_DNA-bd_sf"/>
</dbReference>
<dbReference type="InterPro" id="IPR016032">
    <property type="entry name" value="Sig_transdc_resp-reg_C-effctor"/>
</dbReference>
<comment type="caution">
    <text evidence="2">The sequence shown here is derived from an EMBL/GenBank/DDBJ whole genome shotgun (WGS) entry which is preliminary data.</text>
</comment>
<dbReference type="EMBL" id="BAAAOF010000002">
    <property type="protein sequence ID" value="GAA1918805.1"/>
    <property type="molecule type" value="Genomic_DNA"/>
</dbReference>
<dbReference type="InterPro" id="IPR011990">
    <property type="entry name" value="TPR-like_helical_dom_sf"/>
</dbReference>
<keyword evidence="3" id="KW-1185">Reference proteome</keyword>
<proteinExistence type="predicted"/>
<name>A0ABN2PDP1_9MICO</name>
<sequence length="514" mass="55841">MNLNDPVKAKDELDRAVSSGSADAIARAAVANIWPLYSAHAGALRSAIVGLPSPVLERHPMLKMLHPMTPVLARTTRPFKPLIYQDDARTMSPEEVDFLTLVQMIAFRTSGDVTAALSYARRLEDRILQTRVESRERTDGPLWFFHHQIGSTLLAAGDTTRALLEFATSRQLGRFSIQRDAERMALGREALAHAVRGSLGDAERALAAAKTAPMPTVAHVDSCRTSEATAAALIAVDRMSDDLDDALAALDPYDTIELTWPFALLARARAFLARRQPEDALEAIHLASDSHPAQQGSFATDVVAATSIKALLAIGDITLARRIADENVDAGTLTRLATVRVALHDGRFDVAGHALRVLAADQSLGPAQRAESVLLGGWLELARTDDIDRDTALQISRIARKRDSRRLLAIMPRQLVDHVRALLPSEPAAEFDAVTSGLANFEMHPRPILTTGERRVLNALPSHQTTAAIAETFHVSPNTIKSQLQSLYRKLGSSTRDEAIKTASRLHLIGADGD</sequence>
<evidence type="ECO:0000259" key="1">
    <source>
        <dbReference type="SMART" id="SM00421"/>
    </source>
</evidence>
<evidence type="ECO:0000313" key="2">
    <source>
        <dbReference type="EMBL" id="GAA1918805.1"/>
    </source>
</evidence>
<evidence type="ECO:0000313" key="3">
    <source>
        <dbReference type="Proteomes" id="UP001501343"/>
    </source>
</evidence>
<feature type="domain" description="HTH luxR-type" evidence="1">
    <location>
        <begin position="446"/>
        <end position="503"/>
    </location>
</feature>
<dbReference type="SMART" id="SM00421">
    <property type="entry name" value="HTH_LUXR"/>
    <property type="match status" value="1"/>
</dbReference>
<dbReference type="Gene3D" id="1.25.40.10">
    <property type="entry name" value="Tetratricopeptide repeat domain"/>
    <property type="match status" value="1"/>
</dbReference>
<dbReference type="RefSeq" id="WP_248145910.1">
    <property type="nucleotide sequence ID" value="NZ_BAAAOF010000002.1"/>
</dbReference>
<protein>
    <recommendedName>
        <fullName evidence="1">HTH luxR-type domain-containing protein</fullName>
    </recommendedName>
</protein>
<dbReference type="Proteomes" id="UP001501343">
    <property type="component" value="Unassembled WGS sequence"/>
</dbReference>
<dbReference type="Pfam" id="PF00196">
    <property type="entry name" value="GerE"/>
    <property type="match status" value="1"/>
</dbReference>
<gene>
    <name evidence="2" type="ORF">GCM10009775_09200</name>
</gene>